<dbReference type="EMBL" id="SJPL01000001">
    <property type="protein sequence ID" value="TWT67823.1"/>
    <property type="molecule type" value="Genomic_DNA"/>
</dbReference>
<organism evidence="8 9">
    <name type="scientific">Crateriforma conspicua</name>
    <dbReference type="NCBI Taxonomy" id="2527996"/>
    <lineage>
        <taxon>Bacteria</taxon>
        <taxon>Pseudomonadati</taxon>
        <taxon>Planctomycetota</taxon>
        <taxon>Planctomycetia</taxon>
        <taxon>Planctomycetales</taxon>
        <taxon>Planctomycetaceae</taxon>
        <taxon>Crateriforma</taxon>
    </lineage>
</organism>
<dbReference type="GO" id="GO:0005975">
    <property type="term" value="P:carbohydrate metabolic process"/>
    <property type="evidence" value="ECO:0007669"/>
    <property type="project" value="InterPro"/>
</dbReference>
<dbReference type="RefSeq" id="WP_146437978.1">
    <property type="nucleotide sequence ID" value="NZ_SJPL01000001.1"/>
</dbReference>
<evidence type="ECO:0000313" key="9">
    <source>
        <dbReference type="Proteomes" id="UP000317238"/>
    </source>
</evidence>
<evidence type="ECO:0000256" key="1">
    <source>
        <dbReference type="ARBA" id="ARBA00006865"/>
    </source>
</evidence>
<dbReference type="OrthoDB" id="9809583at2"/>
<proteinExistence type="inferred from homology"/>
<gene>
    <name evidence="8" type="primary">porB</name>
    <name evidence="8" type="ORF">Pan14r_00600</name>
</gene>
<dbReference type="PIRSF" id="PIRSF001097">
    <property type="entry name" value="Agarase"/>
    <property type="match status" value="1"/>
</dbReference>
<dbReference type="InterPro" id="IPR013320">
    <property type="entry name" value="ConA-like_dom_sf"/>
</dbReference>
<keyword evidence="2 6" id="KW-0732">Signal</keyword>
<dbReference type="Gene3D" id="2.60.120.200">
    <property type="match status" value="1"/>
</dbReference>
<dbReference type="Proteomes" id="UP000317238">
    <property type="component" value="Unassembled WGS sequence"/>
</dbReference>
<protein>
    <submittedName>
        <fullName evidence="8">Beta-porphyranase B</fullName>
        <ecNumber evidence="8">3.2.1.178</ecNumber>
    </submittedName>
</protein>
<comment type="caution">
    <text evidence="8">The sequence shown here is derived from an EMBL/GenBank/DDBJ whole genome shotgun (WGS) entry which is preliminary data.</text>
</comment>
<dbReference type="GO" id="GO:0033916">
    <property type="term" value="F:beta-agarase activity"/>
    <property type="evidence" value="ECO:0007669"/>
    <property type="project" value="InterPro"/>
</dbReference>
<dbReference type="EC" id="3.2.1.178" evidence="8"/>
<dbReference type="AlphaFoldDB" id="A0A5C5XZU6"/>
<feature type="signal peptide" evidence="6">
    <location>
        <begin position="1"/>
        <end position="20"/>
    </location>
</feature>
<comment type="similarity">
    <text evidence="1">Belongs to the glycosyl hydrolase 16 family.</text>
</comment>
<sequence length="293" mass="33512" precursor="true">MFRFHGTVLALALWSSIAFAQQPFFQDGHDPAPAGQAWQPVVELTDDFEDTHLDATKWQSNPIGNGWRWDGRAPGLFRAENVSVADGMMQVTVGKLEMPVKRHGQTYTHQGAIVRSLHPGKPGQYFECRMKANRTEMSSTFWLMTKGKHAKKLELDIQECVGRTSELTDSWAKNWDQIFHSNAIHRANRNNPEKVQVQASVPTDVKNSERFFVYGAWWKSPQEIMFFLDGKHTYTITTPVDYDIPAFIQMAIETYDWNPLPADGGLVESGSRADRTTMYDWVRTWRLEPSGDR</sequence>
<evidence type="ECO:0000256" key="2">
    <source>
        <dbReference type="ARBA" id="ARBA00022729"/>
    </source>
</evidence>
<evidence type="ECO:0000256" key="5">
    <source>
        <dbReference type="PIRSR" id="PIRSR001097-50"/>
    </source>
</evidence>
<feature type="active site" description="Nucleophile" evidence="5">
    <location>
        <position position="154"/>
    </location>
</feature>
<keyword evidence="3 8" id="KW-0378">Hydrolase</keyword>
<keyword evidence="9" id="KW-1185">Reference proteome</keyword>
<evidence type="ECO:0000256" key="3">
    <source>
        <dbReference type="ARBA" id="ARBA00022801"/>
    </source>
</evidence>
<feature type="active site" description="Proton donor" evidence="5">
    <location>
        <position position="159"/>
    </location>
</feature>
<evidence type="ECO:0000313" key="8">
    <source>
        <dbReference type="EMBL" id="TWT67823.1"/>
    </source>
</evidence>
<dbReference type="PROSITE" id="PS51762">
    <property type="entry name" value="GH16_2"/>
    <property type="match status" value="1"/>
</dbReference>
<name>A0A5C5XZU6_9PLAN</name>
<evidence type="ECO:0000256" key="4">
    <source>
        <dbReference type="ARBA" id="ARBA00023295"/>
    </source>
</evidence>
<dbReference type="InterPro" id="IPR000757">
    <property type="entry name" value="Beta-glucanase-like"/>
</dbReference>
<accession>A0A5C5XZU6</accession>
<dbReference type="InterPro" id="IPR016287">
    <property type="entry name" value="Beta_agarase"/>
</dbReference>
<reference evidence="8 9" key="1">
    <citation type="submission" date="2019-02" db="EMBL/GenBank/DDBJ databases">
        <title>Deep-cultivation of Planctomycetes and their phenomic and genomic characterization uncovers novel biology.</title>
        <authorList>
            <person name="Wiegand S."/>
            <person name="Jogler M."/>
            <person name="Boedeker C."/>
            <person name="Pinto D."/>
            <person name="Vollmers J."/>
            <person name="Rivas-Marin E."/>
            <person name="Kohn T."/>
            <person name="Peeters S.H."/>
            <person name="Heuer A."/>
            <person name="Rast P."/>
            <person name="Oberbeckmann S."/>
            <person name="Bunk B."/>
            <person name="Jeske O."/>
            <person name="Meyerdierks A."/>
            <person name="Storesund J.E."/>
            <person name="Kallscheuer N."/>
            <person name="Luecker S."/>
            <person name="Lage O.M."/>
            <person name="Pohl T."/>
            <person name="Merkel B.J."/>
            <person name="Hornburger P."/>
            <person name="Mueller R.-W."/>
            <person name="Bruemmer F."/>
            <person name="Labrenz M."/>
            <person name="Spormann A.M."/>
            <person name="Op Den Camp H."/>
            <person name="Overmann J."/>
            <person name="Amann R."/>
            <person name="Jetten M.S.M."/>
            <person name="Mascher T."/>
            <person name="Medema M.H."/>
            <person name="Devos D.P."/>
            <person name="Kaster A.-K."/>
            <person name="Ovreas L."/>
            <person name="Rohde M."/>
            <person name="Galperin M.Y."/>
            <person name="Jogler C."/>
        </authorList>
    </citation>
    <scope>NUCLEOTIDE SEQUENCE [LARGE SCALE GENOMIC DNA]</scope>
    <source>
        <strain evidence="8 9">Pan14r</strain>
    </source>
</reference>
<dbReference type="SUPFAM" id="SSF49899">
    <property type="entry name" value="Concanavalin A-like lectins/glucanases"/>
    <property type="match status" value="1"/>
</dbReference>
<feature type="chain" id="PRO_5022944521" evidence="6">
    <location>
        <begin position="21"/>
        <end position="293"/>
    </location>
</feature>
<evidence type="ECO:0000256" key="6">
    <source>
        <dbReference type="SAM" id="SignalP"/>
    </source>
</evidence>
<feature type="domain" description="GH16" evidence="7">
    <location>
        <begin position="25"/>
        <end position="290"/>
    </location>
</feature>
<evidence type="ECO:0000259" key="7">
    <source>
        <dbReference type="PROSITE" id="PS51762"/>
    </source>
</evidence>
<keyword evidence="4 8" id="KW-0326">Glycosidase</keyword>